<dbReference type="Gene3D" id="2.60.120.650">
    <property type="entry name" value="Cupin"/>
    <property type="match status" value="1"/>
</dbReference>
<dbReference type="EMBL" id="JASJQH010008719">
    <property type="protein sequence ID" value="KAK9687070.1"/>
    <property type="molecule type" value="Genomic_DNA"/>
</dbReference>
<gene>
    <name evidence="2" type="primary">KDM8_2</name>
    <name evidence="2" type="ORF">K7432_014925</name>
</gene>
<reference evidence="2 3" key="1">
    <citation type="submission" date="2023-04" db="EMBL/GenBank/DDBJ databases">
        <title>Genome of Basidiobolus ranarum AG-B5.</title>
        <authorList>
            <person name="Stajich J.E."/>
            <person name="Carter-House D."/>
            <person name="Gryganskyi A."/>
        </authorList>
    </citation>
    <scope>NUCLEOTIDE SEQUENCE [LARGE SCALE GENOMIC DNA]</scope>
    <source>
        <strain evidence="2 3">AG-B5</strain>
    </source>
</reference>
<keyword evidence="3" id="KW-1185">Reference proteome</keyword>
<dbReference type="GO" id="GO:0140680">
    <property type="term" value="F:histone H3K36me/H3K36me2 demethylase activity"/>
    <property type="evidence" value="ECO:0007669"/>
    <property type="project" value="UniProtKB-EC"/>
</dbReference>
<dbReference type="SUPFAM" id="SSF51197">
    <property type="entry name" value="Clavaminate synthase-like"/>
    <property type="match status" value="1"/>
</dbReference>
<evidence type="ECO:0000313" key="3">
    <source>
        <dbReference type="Proteomes" id="UP001479436"/>
    </source>
</evidence>
<dbReference type="InterPro" id="IPR003347">
    <property type="entry name" value="JmjC_dom"/>
</dbReference>
<organism evidence="2 3">
    <name type="scientific">Basidiobolus ranarum</name>
    <dbReference type="NCBI Taxonomy" id="34480"/>
    <lineage>
        <taxon>Eukaryota</taxon>
        <taxon>Fungi</taxon>
        <taxon>Fungi incertae sedis</taxon>
        <taxon>Zoopagomycota</taxon>
        <taxon>Entomophthoromycotina</taxon>
        <taxon>Basidiobolomycetes</taxon>
        <taxon>Basidiobolales</taxon>
        <taxon>Basidiobolaceae</taxon>
        <taxon>Basidiobolus</taxon>
    </lineage>
</organism>
<evidence type="ECO:0000259" key="1">
    <source>
        <dbReference type="PROSITE" id="PS51184"/>
    </source>
</evidence>
<protein>
    <submittedName>
        <fullName evidence="2">Lysine-specific demethylase 8</fullName>
        <ecNumber evidence="2">1.14.11.27</ecNumber>
    </submittedName>
</protein>
<proteinExistence type="predicted"/>
<feature type="domain" description="JmjC" evidence="1">
    <location>
        <begin position="127"/>
        <end position="262"/>
    </location>
</feature>
<dbReference type="SMART" id="SM00558">
    <property type="entry name" value="JmjC"/>
    <property type="match status" value="1"/>
</dbReference>
<evidence type="ECO:0000313" key="2">
    <source>
        <dbReference type="EMBL" id="KAK9687070.1"/>
    </source>
</evidence>
<keyword evidence="2" id="KW-0560">Oxidoreductase</keyword>
<sequence length="262" mass="30849">MNRCISLLHRTRAYTTLSRYHISPSLDIERIESPSFADFKRSILPNGPVILTGVTKHWPALKKWEDLEFWKTEHGSVVVPVETGVYTDANFEQTYLPLKDFIETYIEKKSEEKSGRIGYLAQCQLFEKIPSLQQDFQLPEYSRAGRNDIYHTNGWFGPKGTISPMHRDPYNNLFTQVLGRKYLRLYPASEQEKLYPFNNLFQKNTSRITHLDNVDHVRYPKFQTAKYQECILAPGEMLYIPKGYWHYVESLDTSFSISFWWL</sequence>
<dbReference type="InterPro" id="IPR041667">
    <property type="entry name" value="Cupin_8"/>
</dbReference>
<dbReference type="Proteomes" id="UP001479436">
    <property type="component" value="Unassembled WGS sequence"/>
</dbReference>
<dbReference type="EC" id="1.14.11.27" evidence="2"/>
<dbReference type="PANTHER" id="PTHR12461">
    <property type="entry name" value="HYPOXIA-INDUCIBLE FACTOR 1 ALPHA INHIBITOR-RELATED"/>
    <property type="match status" value="1"/>
</dbReference>
<dbReference type="Pfam" id="PF13621">
    <property type="entry name" value="Cupin_8"/>
    <property type="match status" value="1"/>
</dbReference>
<name>A0ABR2VNW1_9FUNG</name>
<accession>A0ABR2VNW1</accession>
<comment type="caution">
    <text evidence="2">The sequence shown here is derived from an EMBL/GenBank/DDBJ whole genome shotgun (WGS) entry which is preliminary data.</text>
</comment>
<dbReference type="PANTHER" id="PTHR12461:SF105">
    <property type="entry name" value="HYPOXIA-INDUCIBLE FACTOR 1-ALPHA INHIBITOR"/>
    <property type="match status" value="1"/>
</dbReference>
<dbReference type="PROSITE" id="PS51184">
    <property type="entry name" value="JMJC"/>
    <property type="match status" value="1"/>
</dbReference>